<evidence type="ECO:0000256" key="4">
    <source>
        <dbReference type="ARBA" id="ARBA00022723"/>
    </source>
</evidence>
<keyword evidence="5 8" id="KW-0378">Hydrolase</keyword>
<dbReference type="InterPro" id="IPR002716">
    <property type="entry name" value="PIN_dom"/>
</dbReference>
<dbReference type="InterPro" id="IPR050556">
    <property type="entry name" value="Type_II_TA_system_RNase"/>
</dbReference>
<dbReference type="AlphaFoldDB" id="A0A178HVC8"/>
<dbReference type="Gene3D" id="3.40.50.1010">
    <property type="entry name" value="5'-nuclease"/>
    <property type="match status" value="1"/>
</dbReference>
<dbReference type="PANTHER" id="PTHR33653">
    <property type="entry name" value="RIBONUCLEASE VAPC2"/>
    <property type="match status" value="1"/>
</dbReference>
<feature type="binding site" evidence="8">
    <location>
        <position position="6"/>
    </location>
    <ligand>
        <name>Mg(2+)</name>
        <dbReference type="ChEBI" id="CHEBI:18420"/>
    </ligand>
</feature>
<keyword evidence="11" id="KW-1185">Reference proteome</keyword>
<dbReference type="CDD" id="cd18731">
    <property type="entry name" value="PIN_NgFitB-like"/>
    <property type="match status" value="1"/>
</dbReference>
<comment type="caution">
    <text evidence="10">The sequence shown here is derived from an EMBL/GenBank/DDBJ whole genome shotgun (WGS) entry which is preliminary data.</text>
</comment>
<keyword evidence="6 8" id="KW-0460">Magnesium</keyword>
<sequence length="144" mass="16245">MNYLLDTNVLSEVRRPLPDDRVLAWLDQVEEEHLHLSVITIAELARGIALLPAGKRKADLALWLETDLQLRFGHRLLSIDGDTAFLWGRLMADAKLAGRNLAVMDGWIAAIALRHGLVVATRNLRDFKNLGLELFDPWQDEKGV</sequence>
<feature type="binding site" evidence="8">
    <location>
        <position position="105"/>
    </location>
    <ligand>
        <name>Mg(2+)</name>
        <dbReference type="ChEBI" id="CHEBI:18420"/>
    </ligand>
</feature>
<evidence type="ECO:0000256" key="2">
    <source>
        <dbReference type="ARBA" id="ARBA00022649"/>
    </source>
</evidence>
<organism evidence="10 11">
    <name type="scientific">Devosia elaeis</name>
    <dbReference type="NCBI Taxonomy" id="1770058"/>
    <lineage>
        <taxon>Bacteria</taxon>
        <taxon>Pseudomonadati</taxon>
        <taxon>Pseudomonadota</taxon>
        <taxon>Alphaproteobacteria</taxon>
        <taxon>Hyphomicrobiales</taxon>
        <taxon>Devosiaceae</taxon>
        <taxon>Devosia</taxon>
    </lineage>
</organism>
<dbReference type="EC" id="3.1.-.-" evidence="8"/>
<comment type="function">
    <text evidence="8">Toxic component of a toxin-antitoxin (TA) system. An RNase.</text>
</comment>
<reference evidence="10 11" key="1">
    <citation type="submission" date="2016-03" db="EMBL/GenBank/DDBJ databases">
        <title>Genome sequencing of Devosia sp. S37.</title>
        <authorList>
            <person name="Mohd Nor M."/>
        </authorList>
    </citation>
    <scope>NUCLEOTIDE SEQUENCE [LARGE SCALE GENOMIC DNA]</scope>
    <source>
        <strain evidence="10 11">S37</strain>
    </source>
</reference>
<evidence type="ECO:0000256" key="3">
    <source>
        <dbReference type="ARBA" id="ARBA00022722"/>
    </source>
</evidence>
<evidence type="ECO:0000256" key="7">
    <source>
        <dbReference type="ARBA" id="ARBA00038093"/>
    </source>
</evidence>
<evidence type="ECO:0000256" key="8">
    <source>
        <dbReference type="HAMAP-Rule" id="MF_00265"/>
    </source>
</evidence>
<protein>
    <recommendedName>
        <fullName evidence="8">Ribonuclease VapC</fullName>
        <shortName evidence="8">RNase VapC</shortName>
        <ecNumber evidence="8">3.1.-.-</ecNumber>
    </recommendedName>
    <alternativeName>
        <fullName evidence="8">Toxin VapC</fullName>
    </alternativeName>
</protein>
<keyword evidence="2 8" id="KW-1277">Toxin-antitoxin system</keyword>
<dbReference type="SUPFAM" id="SSF88723">
    <property type="entry name" value="PIN domain-like"/>
    <property type="match status" value="1"/>
</dbReference>
<keyword evidence="8" id="KW-0800">Toxin</keyword>
<dbReference type="STRING" id="1770058.A3840_14010"/>
<name>A0A178HVC8_9HYPH</name>
<gene>
    <name evidence="8" type="primary">vapC</name>
    <name evidence="10" type="ORF">A3840_14010</name>
</gene>
<evidence type="ECO:0000313" key="10">
    <source>
        <dbReference type="EMBL" id="OAM75925.1"/>
    </source>
</evidence>
<comment type="cofactor">
    <cofactor evidence="1 8">
        <name>Mg(2+)</name>
        <dbReference type="ChEBI" id="CHEBI:18420"/>
    </cofactor>
</comment>
<keyword evidence="4 8" id="KW-0479">Metal-binding</keyword>
<evidence type="ECO:0000259" key="9">
    <source>
        <dbReference type="Pfam" id="PF01850"/>
    </source>
</evidence>
<dbReference type="GO" id="GO:0090729">
    <property type="term" value="F:toxin activity"/>
    <property type="evidence" value="ECO:0007669"/>
    <property type="project" value="UniProtKB-KW"/>
</dbReference>
<evidence type="ECO:0000256" key="6">
    <source>
        <dbReference type="ARBA" id="ARBA00022842"/>
    </source>
</evidence>
<evidence type="ECO:0000256" key="5">
    <source>
        <dbReference type="ARBA" id="ARBA00022801"/>
    </source>
</evidence>
<dbReference type="EMBL" id="LVVY01000102">
    <property type="protein sequence ID" value="OAM75925.1"/>
    <property type="molecule type" value="Genomic_DNA"/>
</dbReference>
<dbReference type="InterPro" id="IPR029060">
    <property type="entry name" value="PIN-like_dom_sf"/>
</dbReference>
<dbReference type="GO" id="GO:0000287">
    <property type="term" value="F:magnesium ion binding"/>
    <property type="evidence" value="ECO:0007669"/>
    <property type="project" value="UniProtKB-UniRule"/>
</dbReference>
<comment type="similarity">
    <text evidence="7 8">Belongs to the PINc/VapC protein family.</text>
</comment>
<dbReference type="InterPro" id="IPR022907">
    <property type="entry name" value="VapC_family"/>
</dbReference>
<evidence type="ECO:0000256" key="1">
    <source>
        <dbReference type="ARBA" id="ARBA00001946"/>
    </source>
</evidence>
<proteinExistence type="inferred from homology"/>
<dbReference type="PANTHER" id="PTHR33653:SF1">
    <property type="entry name" value="RIBONUCLEASE VAPC2"/>
    <property type="match status" value="1"/>
</dbReference>
<dbReference type="OrthoDB" id="5458135at2"/>
<keyword evidence="3 8" id="KW-0540">Nuclease</keyword>
<evidence type="ECO:0000313" key="11">
    <source>
        <dbReference type="Proteomes" id="UP000078389"/>
    </source>
</evidence>
<dbReference type="Pfam" id="PF01850">
    <property type="entry name" value="PIN"/>
    <property type="match status" value="1"/>
</dbReference>
<feature type="domain" description="PIN" evidence="9">
    <location>
        <begin position="3"/>
        <end position="129"/>
    </location>
</feature>
<dbReference type="HAMAP" id="MF_00265">
    <property type="entry name" value="VapC_Nob1"/>
    <property type="match status" value="1"/>
</dbReference>
<accession>A0A178HVC8</accession>
<dbReference type="RefSeq" id="WP_067458002.1">
    <property type="nucleotide sequence ID" value="NZ_LVVY01000102.1"/>
</dbReference>
<dbReference type="Proteomes" id="UP000078389">
    <property type="component" value="Unassembled WGS sequence"/>
</dbReference>
<dbReference type="GO" id="GO:0016787">
    <property type="term" value="F:hydrolase activity"/>
    <property type="evidence" value="ECO:0007669"/>
    <property type="project" value="UniProtKB-KW"/>
</dbReference>
<dbReference type="GO" id="GO:0004540">
    <property type="term" value="F:RNA nuclease activity"/>
    <property type="evidence" value="ECO:0007669"/>
    <property type="project" value="InterPro"/>
</dbReference>